<evidence type="ECO:0000256" key="3">
    <source>
        <dbReference type="ARBA" id="ARBA00022833"/>
    </source>
</evidence>
<feature type="transmembrane region" description="Helical" evidence="6">
    <location>
        <begin position="719"/>
        <end position="741"/>
    </location>
</feature>
<dbReference type="PANTHER" id="PTHR45931:SF3">
    <property type="entry name" value="RING ZINC FINGER-CONTAINING PROTEIN"/>
    <property type="match status" value="1"/>
</dbReference>
<feature type="region of interest" description="Disordered" evidence="5">
    <location>
        <begin position="192"/>
        <end position="215"/>
    </location>
</feature>
<feature type="compositionally biased region" description="Basic and acidic residues" evidence="5">
    <location>
        <begin position="1077"/>
        <end position="1090"/>
    </location>
</feature>
<organism evidence="8 9">
    <name type="scientific">Psilocybe cyanescens</name>
    <dbReference type="NCBI Taxonomy" id="93625"/>
    <lineage>
        <taxon>Eukaryota</taxon>
        <taxon>Fungi</taxon>
        <taxon>Dikarya</taxon>
        <taxon>Basidiomycota</taxon>
        <taxon>Agaricomycotina</taxon>
        <taxon>Agaricomycetes</taxon>
        <taxon>Agaricomycetidae</taxon>
        <taxon>Agaricales</taxon>
        <taxon>Agaricineae</taxon>
        <taxon>Strophariaceae</taxon>
        <taxon>Psilocybe</taxon>
    </lineage>
</organism>
<name>A0A409VLZ3_PSICY</name>
<dbReference type="InterPro" id="IPR051834">
    <property type="entry name" value="RING_finger_E3_ligase"/>
</dbReference>
<keyword evidence="1" id="KW-0479">Metal-binding</keyword>
<dbReference type="AlphaFoldDB" id="A0A409VLZ3"/>
<evidence type="ECO:0000256" key="6">
    <source>
        <dbReference type="SAM" id="Phobius"/>
    </source>
</evidence>
<evidence type="ECO:0000256" key="1">
    <source>
        <dbReference type="ARBA" id="ARBA00022723"/>
    </source>
</evidence>
<dbReference type="Pfam" id="PF13639">
    <property type="entry name" value="zf-RING_2"/>
    <property type="match status" value="1"/>
</dbReference>
<evidence type="ECO:0000313" key="8">
    <source>
        <dbReference type="EMBL" id="PPQ67294.1"/>
    </source>
</evidence>
<feature type="compositionally biased region" description="Basic and acidic residues" evidence="5">
    <location>
        <begin position="1013"/>
        <end position="1031"/>
    </location>
</feature>
<dbReference type="GO" id="GO:0061630">
    <property type="term" value="F:ubiquitin protein ligase activity"/>
    <property type="evidence" value="ECO:0007669"/>
    <property type="project" value="TreeGrafter"/>
</dbReference>
<feature type="compositionally biased region" description="Polar residues" evidence="5">
    <location>
        <begin position="1102"/>
        <end position="1124"/>
    </location>
</feature>
<dbReference type="InterPro" id="IPR013083">
    <property type="entry name" value="Znf_RING/FYVE/PHD"/>
</dbReference>
<dbReference type="PANTHER" id="PTHR45931">
    <property type="entry name" value="SI:CH211-59O9.10"/>
    <property type="match status" value="1"/>
</dbReference>
<dbReference type="STRING" id="93625.A0A409VLZ3"/>
<comment type="caution">
    <text evidence="8">The sequence shown here is derived from an EMBL/GenBank/DDBJ whole genome shotgun (WGS) entry which is preliminary data.</text>
</comment>
<feature type="region of interest" description="Disordered" evidence="5">
    <location>
        <begin position="802"/>
        <end position="851"/>
    </location>
</feature>
<dbReference type="PROSITE" id="PS50089">
    <property type="entry name" value="ZF_RING_2"/>
    <property type="match status" value="1"/>
</dbReference>
<dbReference type="GO" id="GO:0005634">
    <property type="term" value="C:nucleus"/>
    <property type="evidence" value="ECO:0007669"/>
    <property type="project" value="TreeGrafter"/>
</dbReference>
<keyword evidence="6" id="KW-1133">Transmembrane helix</keyword>
<keyword evidence="2 4" id="KW-0863">Zinc-finger</keyword>
<accession>A0A409VLZ3</accession>
<dbReference type="Proteomes" id="UP000283269">
    <property type="component" value="Unassembled WGS sequence"/>
</dbReference>
<feature type="region of interest" description="Disordered" evidence="5">
    <location>
        <begin position="277"/>
        <end position="307"/>
    </location>
</feature>
<dbReference type="InParanoid" id="A0A409VLZ3"/>
<dbReference type="EMBL" id="NHYD01003975">
    <property type="protein sequence ID" value="PPQ67294.1"/>
    <property type="molecule type" value="Genomic_DNA"/>
</dbReference>
<feature type="transmembrane region" description="Helical" evidence="6">
    <location>
        <begin position="858"/>
        <end position="878"/>
    </location>
</feature>
<keyword evidence="9" id="KW-1185">Reference proteome</keyword>
<keyword evidence="6" id="KW-0812">Transmembrane</keyword>
<feature type="region of interest" description="Disordered" evidence="5">
    <location>
        <begin position="650"/>
        <end position="690"/>
    </location>
</feature>
<gene>
    <name evidence="8" type="ORF">CVT25_005878</name>
</gene>
<feature type="transmembrane region" description="Helical" evidence="6">
    <location>
        <begin position="890"/>
        <end position="906"/>
    </location>
</feature>
<reference evidence="8 9" key="1">
    <citation type="journal article" date="2018" name="Evol. Lett.">
        <title>Horizontal gene cluster transfer increased hallucinogenic mushroom diversity.</title>
        <authorList>
            <person name="Reynolds H.T."/>
            <person name="Vijayakumar V."/>
            <person name="Gluck-Thaler E."/>
            <person name="Korotkin H.B."/>
            <person name="Matheny P.B."/>
            <person name="Slot J.C."/>
        </authorList>
    </citation>
    <scope>NUCLEOTIDE SEQUENCE [LARGE SCALE GENOMIC DNA]</scope>
    <source>
        <strain evidence="8 9">2631</strain>
    </source>
</reference>
<dbReference type="SMART" id="SM00184">
    <property type="entry name" value="RING"/>
    <property type="match status" value="1"/>
</dbReference>
<dbReference type="GO" id="GO:0006511">
    <property type="term" value="P:ubiquitin-dependent protein catabolic process"/>
    <property type="evidence" value="ECO:0007669"/>
    <property type="project" value="TreeGrafter"/>
</dbReference>
<dbReference type="OrthoDB" id="8062037at2759"/>
<feature type="transmembrane region" description="Helical" evidence="6">
    <location>
        <begin position="912"/>
        <end position="935"/>
    </location>
</feature>
<dbReference type="InterPro" id="IPR001841">
    <property type="entry name" value="Znf_RING"/>
</dbReference>
<feature type="compositionally biased region" description="Polar residues" evidence="5">
    <location>
        <begin position="826"/>
        <end position="844"/>
    </location>
</feature>
<feature type="compositionally biased region" description="Polar residues" evidence="5">
    <location>
        <begin position="677"/>
        <end position="687"/>
    </location>
</feature>
<sequence>MRQPKFRPPDVPVVPELKGSIPGVLDPTQSSRLLRKPDSTLSFALFDPNIAVPYNIAQLGSMSLNDQSCRPKRIVIETIPGVGSFWRWVPRARLREHVQDEGGFPRVVRVCGEPYIISQEQWDIYKLDPLYDCFVDDFSCLSIITKKDSSSYSGYGSDYSSIWPDSQSQKHPPTPPKQQVPIHDEDDMMEIDDDNSYQSVPKSQPRAKRKVSPRAPFYFNFGNGSAATSPPSTSKRNANVSFQNLRDPEEEENDYFEQDNLNRNTKQFIPKIRKRARTMSPLSQQRAASAHKEKRKTAKQTRMDREKAERILRRERDFEREILADVPQTNFSSNGHYFGGIPEENENDMKDPSPVPTPQPAEVIEDEDEAKARRIAESRRKMEELNTDRDRQRQREKLIREEKQEGRRAKTEGPSREQIRRQKVEEELRRQAEAKLHEEQQQARLRQEQMRRRAELMAGLQEEREERHRPWDYGRWDHSRAVERYRHVGQFFDKAKFSSETLPLTVIDIPWPTLRHPRGNTPRDMDYETVTDFFQGAKATLRGQEYKEVMKSSFHRFHPDRWNSRNLYSAVLDEQERDEILTDQEGSLRRIRSLGDIPRQPERAHIRPNLRLSEGMSDHPLPSPEYDYASGYRSVGVGIPSSAPLTRPSWPISGPSLIPDNSPPRQSRPSPPVLQPINAQEHANSPTTTPPNMPLYMRMLMYFGIGRRASYARKALVSIIWNISWGFSQIVTIITMLILTGTHFRSTDDPRVSEWTACDRPLGVWATLWVLRVILASILAYWDYLRNRTLTVRLYSDTEATDSRQDPTAVHPQDHTTRNARGNLPAASTTNSHSDNHNQNNTARAENRPPPPRLYSRLTLLSSLMTLSWFLTAHILEYTSIQTCRVTSPHLWWLIFGILCIMYLMVLEVVLLGLLVLVIAPILFIFWNIFLICIGRHPIQNPGIRPEIGKLPKSLVERIPLVMYIPPPPEVESDTTSQPPHSYPPKMNRESPLTPERSQRRFKLIRDLSALRLKKDSNKQENTNEKGEKGEGSAAGNRGSVSWEENWEQGEYPFVALEGNRASCAICLMDFEEPKRKNGVAGEERNKEEETPSLLPAEDLNGPSSSNTQVSAQNGSDRQRQSQLKLADAGEGAQPLRLLACGHVFHKTCLDPWLLDVSGRCPVCQRPVEVQKKSRRAPS</sequence>
<feature type="domain" description="RING-type" evidence="7">
    <location>
        <begin position="1064"/>
        <end position="1165"/>
    </location>
</feature>
<evidence type="ECO:0000256" key="2">
    <source>
        <dbReference type="ARBA" id="ARBA00022771"/>
    </source>
</evidence>
<feature type="compositionally biased region" description="Basic and acidic residues" evidence="5">
    <location>
        <begin position="370"/>
        <end position="428"/>
    </location>
</feature>
<feature type="region of interest" description="Disordered" evidence="5">
    <location>
        <begin position="970"/>
        <end position="997"/>
    </location>
</feature>
<evidence type="ECO:0000256" key="4">
    <source>
        <dbReference type="PROSITE-ProRule" id="PRU00175"/>
    </source>
</evidence>
<proteinExistence type="predicted"/>
<evidence type="ECO:0000313" key="9">
    <source>
        <dbReference type="Proteomes" id="UP000283269"/>
    </source>
</evidence>
<feature type="region of interest" description="Disordered" evidence="5">
    <location>
        <begin position="1013"/>
        <end position="1040"/>
    </location>
</feature>
<feature type="region of interest" description="Disordered" evidence="5">
    <location>
        <begin position="592"/>
        <end position="625"/>
    </location>
</feature>
<keyword evidence="6" id="KW-0472">Membrane</keyword>
<dbReference type="SUPFAM" id="SSF57850">
    <property type="entry name" value="RING/U-box"/>
    <property type="match status" value="1"/>
</dbReference>
<protein>
    <recommendedName>
        <fullName evidence="7">RING-type domain-containing protein</fullName>
    </recommendedName>
</protein>
<feature type="transmembrane region" description="Helical" evidence="6">
    <location>
        <begin position="762"/>
        <end position="782"/>
    </location>
</feature>
<evidence type="ECO:0000259" key="7">
    <source>
        <dbReference type="PROSITE" id="PS50089"/>
    </source>
</evidence>
<dbReference type="Gene3D" id="3.30.40.10">
    <property type="entry name" value="Zinc/RING finger domain, C3HC4 (zinc finger)"/>
    <property type="match status" value="1"/>
</dbReference>
<feature type="region of interest" description="Disordered" evidence="5">
    <location>
        <begin position="329"/>
        <end position="428"/>
    </location>
</feature>
<evidence type="ECO:0000256" key="5">
    <source>
        <dbReference type="SAM" id="MobiDB-lite"/>
    </source>
</evidence>
<feature type="region of interest" description="Disordered" evidence="5">
    <location>
        <begin position="1077"/>
        <end position="1128"/>
    </location>
</feature>
<keyword evidence="3" id="KW-0862">Zinc</keyword>
<dbReference type="GO" id="GO:0008270">
    <property type="term" value="F:zinc ion binding"/>
    <property type="evidence" value="ECO:0007669"/>
    <property type="project" value="UniProtKB-KW"/>
</dbReference>
<dbReference type="CDD" id="cd16448">
    <property type="entry name" value="RING-H2"/>
    <property type="match status" value="1"/>
</dbReference>